<feature type="transmembrane region" description="Helical" evidence="1">
    <location>
        <begin position="64"/>
        <end position="82"/>
    </location>
</feature>
<dbReference type="Proteomes" id="UP001151002">
    <property type="component" value="Unassembled WGS sequence"/>
</dbReference>
<keyword evidence="1" id="KW-0812">Transmembrane</keyword>
<organism evidence="2 3">
    <name type="scientific">Paractinoplanes pyxinae</name>
    <dbReference type="NCBI Taxonomy" id="2997416"/>
    <lineage>
        <taxon>Bacteria</taxon>
        <taxon>Bacillati</taxon>
        <taxon>Actinomycetota</taxon>
        <taxon>Actinomycetes</taxon>
        <taxon>Micromonosporales</taxon>
        <taxon>Micromonosporaceae</taxon>
        <taxon>Paractinoplanes</taxon>
    </lineage>
</organism>
<keyword evidence="1" id="KW-1133">Transmembrane helix</keyword>
<reference evidence="2" key="1">
    <citation type="submission" date="2022-11" db="EMBL/GenBank/DDBJ databases">
        <authorList>
            <person name="Somphong A."/>
            <person name="Phongsopitanun W."/>
        </authorList>
    </citation>
    <scope>NUCLEOTIDE SEQUENCE</scope>
    <source>
        <strain evidence="2">Pm04-4</strain>
    </source>
</reference>
<proteinExistence type="predicted"/>
<sequence>MSLWTWAWVGWGVYFAIVEGMALFNSRPGDTLSEHAWAWLGYAATGQGAQQLRKPSGWTRLRRFLLLAGLAWLVVHFLTGGIF</sequence>
<evidence type="ECO:0000313" key="2">
    <source>
        <dbReference type="EMBL" id="MCY1141393.1"/>
    </source>
</evidence>
<name>A0ABT4B4H7_9ACTN</name>
<dbReference type="EMBL" id="JAPNTZ010000009">
    <property type="protein sequence ID" value="MCY1141393.1"/>
    <property type="molecule type" value="Genomic_DNA"/>
</dbReference>
<keyword evidence="3" id="KW-1185">Reference proteome</keyword>
<accession>A0ABT4B4H7</accession>
<feature type="transmembrane region" description="Helical" evidence="1">
    <location>
        <begin position="6"/>
        <end position="24"/>
    </location>
</feature>
<evidence type="ECO:0000256" key="1">
    <source>
        <dbReference type="SAM" id="Phobius"/>
    </source>
</evidence>
<comment type="caution">
    <text evidence="2">The sequence shown here is derived from an EMBL/GenBank/DDBJ whole genome shotgun (WGS) entry which is preliminary data.</text>
</comment>
<keyword evidence="1" id="KW-0472">Membrane</keyword>
<protein>
    <submittedName>
        <fullName evidence="2">Uncharacterized protein</fullName>
    </submittedName>
</protein>
<gene>
    <name evidence="2" type="ORF">OWR29_25625</name>
</gene>
<dbReference type="RefSeq" id="WP_267565778.1">
    <property type="nucleotide sequence ID" value="NZ_JAPNTZ010000009.1"/>
</dbReference>
<evidence type="ECO:0000313" key="3">
    <source>
        <dbReference type="Proteomes" id="UP001151002"/>
    </source>
</evidence>